<gene>
    <name evidence="3" type="primary">LOC117564511</name>
</gene>
<feature type="compositionally biased region" description="Low complexity" evidence="1">
    <location>
        <begin position="536"/>
        <end position="562"/>
    </location>
</feature>
<dbReference type="Proteomes" id="UP000515160">
    <property type="component" value="Chromosome 2L"/>
</dbReference>
<dbReference type="AlphaFoldDB" id="A0A6P8W6F2"/>
<dbReference type="OrthoDB" id="7882772at2759"/>
<evidence type="ECO:0000313" key="2">
    <source>
        <dbReference type="Proteomes" id="UP000515160"/>
    </source>
</evidence>
<feature type="compositionally biased region" description="Basic residues" evidence="1">
    <location>
        <begin position="641"/>
        <end position="652"/>
    </location>
</feature>
<reference evidence="3" key="1">
    <citation type="submission" date="2025-08" db="UniProtKB">
        <authorList>
            <consortium name="RefSeq"/>
        </authorList>
    </citation>
    <scope>IDENTIFICATION</scope>
    <source>
        <strain evidence="3">15112-1751.03</strain>
        <tissue evidence="3">Whole Adult</tissue>
    </source>
</reference>
<sequence>MVLSNSTPNNNHKQHELVVDTAAMNSADLTELIQLNAEIEERRSRHAHCGDVSDASGLLRATMTREELFEVSSVDDDRFLSALEHQNSYGTPSRVPITDLDLSSIENLMKYFDEEVPVTPKKEATATLASCNGKVASVIAKLASEPVAAVPKPRVMDSCKMKINELKQKYEQQSEQQLATPQAVRGTRAGRTSSMLPMKVKEMAQLFNSKFNQVLRRNEVSQYATLQNELSISLSPEPKAHPQPQPQLRQMAVKSRETVQGTCLIAEDVFRELSVKDKVLLFNQFVSDIAAKHPKFNEHADDLKAQAKKQIARGEVIAEQQASVRHLAQELEAKCALHDTPPKRLTPAGKCNSSSSTPSTPSLHVSTLTVVIKPSPERRLVPLPGQKRAQREQLACSSQKRNLSAIRSVLPTEAYAPPKKIRRTRQERVGNDSHPFFQNEPLESLFYTWLSTENGVLFDITSVSDKEQTIEIANSCDEMPAQGTVTSIGDLSQKSAVERLLEEAIAKLELENKTKESSYVDERDKDVDTAAIAIATATTPTTPATPATPSTPTTPAAATPTPRKMKRQAPPVPAPRPSLVNQSQNGDCISSSSSSSRKQSDAEESESGLSTLPKITSDESQPEMTPTPPAADEFDFAKPVRPPRKKKMRRTLTWKKENSIVEATANAVTSTDSDSDYKPAALQSKKKPTTPATASHTLPLPEQSYIELDKSLMRHVNSPRKIKSAYTLTVMSSPSPNADSDQSPTQTPRQSLEQQQQQMRDSFIDQGFETCSNDASPLRRSSLGMANAKPSGFSTPVKGGNKGSSAAQQQLFSPIGQLDRSRRSSLAMQVIREDHPLDLAAASDTPTTPTCSEREFFANAPTVEMSSSQLESLSPTKSPSKFWISAGDFTVSLDVAHNTPDRLRLLYEIFTQKSWETRELTFGIDGHKFSRSSTAGVQHDAKSLPERPPSVKGFSHYWFASGDLAVPFSGKHISSEKIERLFQFLDSELSTNAELELRFGVDHFEFSSIPEFWNTSPKFSIESNYSMLVGLQTGNSNGLEGRSKYAWPNNHSHNSTNAIKTSDLDQTEFESDSFSNNSVRLSFSPDLFSQDYEAVPLDELFDKTLPVVRSAPTNTTTAATMSMPQMLRTLQQQQIKLKSVEQRIKNYELPTKLTEATLKQCRSKPEYAQKLRTIDNIARSNGFRACSMEELENFMQFLIEYADVCLGSCSEHINKIIDSLLDQRAVAV</sequence>
<keyword evidence="2" id="KW-1185">Reference proteome</keyword>
<dbReference type="RefSeq" id="XP_034099221.2">
    <property type="nucleotide sequence ID" value="XM_034243330.2"/>
</dbReference>
<feature type="region of interest" description="Disordered" evidence="1">
    <location>
        <begin position="667"/>
        <end position="697"/>
    </location>
</feature>
<feature type="compositionally biased region" description="Polar residues" evidence="1">
    <location>
        <begin position="579"/>
        <end position="589"/>
    </location>
</feature>
<feature type="region of interest" description="Disordered" evidence="1">
    <location>
        <begin position="730"/>
        <end position="759"/>
    </location>
</feature>
<feature type="region of interest" description="Disordered" evidence="1">
    <location>
        <begin position="536"/>
        <end position="652"/>
    </location>
</feature>
<feature type="compositionally biased region" description="Polar residues" evidence="1">
    <location>
        <begin position="730"/>
        <end position="753"/>
    </location>
</feature>
<protein>
    <submittedName>
        <fullName evidence="3">Uncharacterized protein LOC117564511</fullName>
    </submittedName>
</protein>
<evidence type="ECO:0000256" key="1">
    <source>
        <dbReference type="SAM" id="MobiDB-lite"/>
    </source>
</evidence>
<dbReference type="GeneID" id="117564511"/>
<feature type="compositionally biased region" description="Polar residues" evidence="1">
    <location>
        <begin position="607"/>
        <end position="624"/>
    </location>
</feature>
<evidence type="ECO:0000313" key="3">
    <source>
        <dbReference type="RefSeq" id="XP_034099221.2"/>
    </source>
</evidence>
<name>A0A6P8W6F2_DROAB</name>
<organism evidence="2 3">
    <name type="scientific">Drosophila albomicans</name>
    <name type="common">Fruit fly</name>
    <dbReference type="NCBI Taxonomy" id="7291"/>
    <lineage>
        <taxon>Eukaryota</taxon>
        <taxon>Metazoa</taxon>
        <taxon>Ecdysozoa</taxon>
        <taxon>Arthropoda</taxon>
        <taxon>Hexapoda</taxon>
        <taxon>Insecta</taxon>
        <taxon>Pterygota</taxon>
        <taxon>Neoptera</taxon>
        <taxon>Endopterygota</taxon>
        <taxon>Diptera</taxon>
        <taxon>Brachycera</taxon>
        <taxon>Muscomorpha</taxon>
        <taxon>Ephydroidea</taxon>
        <taxon>Drosophilidae</taxon>
        <taxon>Drosophila</taxon>
    </lineage>
</organism>
<accession>A0A6P8W6F2</accession>
<proteinExistence type="predicted"/>
<dbReference type="CTD" id="33890"/>